<dbReference type="AlphaFoldDB" id="A0A931AZT8"/>
<dbReference type="EMBL" id="JADPRT010000002">
    <property type="protein sequence ID" value="MBF9067736.1"/>
    <property type="molecule type" value="Genomic_DNA"/>
</dbReference>
<protein>
    <submittedName>
        <fullName evidence="2">Uncharacterized protein</fullName>
    </submittedName>
</protein>
<gene>
    <name evidence="2" type="ORF">I2501_06745</name>
</gene>
<feature type="transmembrane region" description="Helical" evidence="1">
    <location>
        <begin position="82"/>
        <end position="102"/>
    </location>
</feature>
<keyword evidence="1" id="KW-0812">Transmembrane</keyword>
<dbReference type="RefSeq" id="WP_196192879.1">
    <property type="nucleotide sequence ID" value="NZ_JADPRT010000002.1"/>
</dbReference>
<feature type="transmembrane region" description="Helical" evidence="1">
    <location>
        <begin position="159"/>
        <end position="181"/>
    </location>
</feature>
<comment type="caution">
    <text evidence="2">The sequence shown here is derived from an EMBL/GenBank/DDBJ whole genome shotgun (WGS) entry which is preliminary data.</text>
</comment>
<organism evidence="2 3">
    <name type="scientific">Streptacidiphilus fuscans</name>
    <dbReference type="NCBI Taxonomy" id="2789292"/>
    <lineage>
        <taxon>Bacteria</taxon>
        <taxon>Bacillati</taxon>
        <taxon>Actinomycetota</taxon>
        <taxon>Actinomycetes</taxon>
        <taxon>Kitasatosporales</taxon>
        <taxon>Streptomycetaceae</taxon>
        <taxon>Streptacidiphilus</taxon>
    </lineage>
</organism>
<evidence type="ECO:0000256" key="1">
    <source>
        <dbReference type="SAM" id="Phobius"/>
    </source>
</evidence>
<evidence type="ECO:0000313" key="3">
    <source>
        <dbReference type="Proteomes" id="UP000657385"/>
    </source>
</evidence>
<accession>A0A931AZT8</accession>
<sequence length="215" mass="22660">MSALPHPSRSPHSPHPQLDRPRLVLTAGVAAALLLVLALGTDTVWLALTDAYGGRLLRPAALGLPLFLPGLRPDPRGDTTWAYLWCEDFAALLLVGAVALVLRRHVLLHPYASRLHRLLTGWRAVVLGGAAAGLFRGLVEARMTGDGPIGWTGYPVSGAVAGALWGVALGWTVGVTVAMVSRGATLRRIARGVVRLGGVGARRAEAGMAKITRRT</sequence>
<name>A0A931AZT8_9ACTN</name>
<proteinExistence type="predicted"/>
<reference evidence="2" key="1">
    <citation type="submission" date="2020-11" db="EMBL/GenBank/DDBJ databases">
        <title>Isolation and identification of active actinomycetes.</title>
        <authorList>
            <person name="Yu B."/>
        </authorList>
    </citation>
    <scope>NUCLEOTIDE SEQUENCE</scope>
    <source>
        <strain evidence="2">NEAU-YB345</strain>
    </source>
</reference>
<keyword evidence="1" id="KW-0472">Membrane</keyword>
<evidence type="ECO:0000313" key="2">
    <source>
        <dbReference type="EMBL" id="MBF9067736.1"/>
    </source>
</evidence>
<feature type="transmembrane region" description="Helical" evidence="1">
    <location>
        <begin position="122"/>
        <end position="139"/>
    </location>
</feature>
<feature type="transmembrane region" description="Helical" evidence="1">
    <location>
        <begin position="23"/>
        <end position="48"/>
    </location>
</feature>
<keyword evidence="3" id="KW-1185">Reference proteome</keyword>
<keyword evidence="1" id="KW-1133">Transmembrane helix</keyword>
<dbReference type="Proteomes" id="UP000657385">
    <property type="component" value="Unassembled WGS sequence"/>
</dbReference>